<name>A0ACB5R6U0_9CLOT</name>
<dbReference type="Proteomes" id="UP001058074">
    <property type="component" value="Unassembled WGS sequence"/>
</dbReference>
<comment type="caution">
    <text evidence="1">The sequence shown here is derived from an EMBL/GenBank/DDBJ whole genome shotgun (WGS) entry which is preliminary data.</text>
</comment>
<gene>
    <name evidence="1" type="primary">cphA</name>
    <name evidence="1" type="ORF">rsdtw13_01770</name>
</gene>
<keyword evidence="2" id="KW-1185">Reference proteome</keyword>
<sequence>MKIISEKVFEGKNIYSHKTCIRLDLDLEGYCETPTKNIPDFNKHLVDMLPELKTHRCGIDEDGGFVKRLKEGTYLAHVCEHMIIAIQNKLGIDVAYGKAREIQGDIYYIIFQYKYKRVALNAAYLAIDIINSLINQNKINFNKRFEYLKNILLHDSVGQSTKAILEAAQKRGLPSLNLGDSGIYQIGYGKKGRLFAATLGDNTRCIGVDISCDKLLTKKILRENFIPVAQGDKVVDTIELIKIGEKIGYPLVIKPQFGNKGTGVILNIKNKTELVEAYSELKKKCDDIIIEKYVKGKDYRVCVVDYKVVAVAHRIPPYVIGNGKDTVKTLINILNKDLKRGEDHEKSLTKIKIDDILINYLDKQNLKLNSVIPEGQKLYLRENANLSTGGMAIDCTDKISEANRAMCERVAKALGLDVCGIDICTKDIGADLKSDGVVVEVNSAPGIRMHHFPSKGKPRDVAGAIVDMMYKNNFDNIPLIAVTGTNGKTTTTRLISYVYSLKGYNVGMTTTSGIFIGDEAIDIGDDTGACSARSILINKDVDVAVLETARGGIIRQGLAYDLADVAVLTNITEDHLGIDGINTMEDLSKVKALVLEAVKPDGFVVMNADDKWSLSIVDRVKAPIIYFSEDENNQYIQRNIERGLPVVYEKNEKIVVRNNGKIYEIADIKDIPITLDGKLKYNVKNSMAACAALVAMKIDYCMIAKGITNFNGDGSDNLGRFNLFNVDGVSVVLDYGHNIDGYLSVIDGLKSMNYKSMVGIIGMPGDRSDEVITKVGEICGKAFDEIYIKEDCDRRGREIGEVAELLKIGVTKTNSKSPKIILSELDALDAAINNSKPGTLIIEFYEDFDKLSSYLKERMDEGLNAVAQSY</sequence>
<evidence type="ECO:0000313" key="1">
    <source>
        <dbReference type="EMBL" id="GKX64919.1"/>
    </source>
</evidence>
<dbReference type="EMBL" id="BROD01000001">
    <property type="protein sequence ID" value="GKX64919.1"/>
    <property type="molecule type" value="Genomic_DNA"/>
</dbReference>
<accession>A0ACB5R6U0</accession>
<reference evidence="1" key="1">
    <citation type="journal article" date="2025" name="Int. J. Syst. Evol. Microbiol.">
        <title>Inconstantimicrobium mannanitabidum sp. nov., a novel member of the family Clostridiaceae isolated from anoxic soil under the treatment of reductive soil disinfestation.</title>
        <authorList>
            <person name="Ueki A."/>
            <person name="Tonouchi A."/>
            <person name="Honma S."/>
            <person name="Kaku N."/>
            <person name="Ueki K."/>
        </authorList>
    </citation>
    <scope>NUCLEOTIDE SEQUENCE</scope>
    <source>
        <strain evidence="1">TW13</strain>
    </source>
</reference>
<organism evidence="1 2">
    <name type="scientific">Inconstantimicrobium mannanitabidum</name>
    <dbReference type="NCBI Taxonomy" id="1604901"/>
    <lineage>
        <taxon>Bacteria</taxon>
        <taxon>Bacillati</taxon>
        <taxon>Bacillota</taxon>
        <taxon>Clostridia</taxon>
        <taxon>Eubacteriales</taxon>
        <taxon>Clostridiaceae</taxon>
        <taxon>Inconstantimicrobium</taxon>
    </lineage>
</organism>
<proteinExistence type="predicted"/>
<evidence type="ECO:0000313" key="2">
    <source>
        <dbReference type="Proteomes" id="UP001058074"/>
    </source>
</evidence>
<protein>
    <submittedName>
        <fullName evidence="1">Cyanophycin synthetase</fullName>
    </submittedName>
</protein>